<comment type="subcellular location">
    <subcellularLocation>
        <location evidence="1">Membrane</location>
        <topology evidence="1">Multi-pass membrane protein</topology>
    </subcellularLocation>
</comment>
<keyword evidence="6" id="KW-0851">Voltage-gated channel</keyword>
<comment type="caution">
    <text evidence="14">The sequence shown here is derived from an EMBL/GenBank/DDBJ whole genome shotgun (WGS) entry which is preliminary data.</text>
</comment>
<keyword evidence="11" id="KW-0407">Ion channel</keyword>
<evidence type="ECO:0000256" key="6">
    <source>
        <dbReference type="ARBA" id="ARBA00022882"/>
    </source>
</evidence>
<dbReference type="PANTHER" id="PTHR11537">
    <property type="entry name" value="VOLTAGE-GATED POTASSIUM CHANNEL"/>
    <property type="match status" value="1"/>
</dbReference>
<keyword evidence="5" id="KW-0631">Potassium channel</keyword>
<sequence length="279" mass="30657">METRPPQAAVSWKQKAYSIIFESDTPAGRAFDIALLWAILLSVVVVMLESVRSINAAYGPYLRAVEWGFTVLFLIEYIARLVVVRRPLTYALSLLGIIDFLSIAPTLISLVLPGSQYLLTIRTLRLLRVFRIFKLGRFVGEGEFIVRALKASRYKILVFLTAVLTLVVVIGTLMYVVEGGQNGFTSIPKSIYWAIVTLTTVGYGDISPVTVLGQSLASVLMILGYAIIAVPTGIVSAQMATPTVPASAPPAFKQVICHVCQATEHRPEAEYCWRCGEKL</sequence>
<evidence type="ECO:0000256" key="9">
    <source>
        <dbReference type="ARBA" id="ARBA00023065"/>
    </source>
</evidence>
<dbReference type="PANTHER" id="PTHR11537:SF254">
    <property type="entry name" value="POTASSIUM VOLTAGE-GATED CHANNEL PROTEIN SHAB"/>
    <property type="match status" value="1"/>
</dbReference>
<evidence type="ECO:0000256" key="1">
    <source>
        <dbReference type="ARBA" id="ARBA00004141"/>
    </source>
</evidence>
<organism evidence="14 15">
    <name type="scientific">Hymenobacter glacieicola</name>
    <dbReference type="NCBI Taxonomy" id="1562124"/>
    <lineage>
        <taxon>Bacteria</taxon>
        <taxon>Pseudomonadati</taxon>
        <taxon>Bacteroidota</taxon>
        <taxon>Cytophagia</taxon>
        <taxon>Cytophagales</taxon>
        <taxon>Hymenobacteraceae</taxon>
        <taxon>Hymenobacter</taxon>
    </lineage>
</organism>
<evidence type="ECO:0000313" key="15">
    <source>
        <dbReference type="Proteomes" id="UP000601361"/>
    </source>
</evidence>
<evidence type="ECO:0000256" key="10">
    <source>
        <dbReference type="ARBA" id="ARBA00023136"/>
    </source>
</evidence>
<name>A0ABQ1WWU0_9BACT</name>
<evidence type="ECO:0000259" key="13">
    <source>
        <dbReference type="Pfam" id="PF00520"/>
    </source>
</evidence>
<keyword evidence="9" id="KW-0406">Ion transport</keyword>
<dbReference type="InterPro" id="IPR005821">
    <property type="entry name" value="Ion_trans_dom"/>
</dbReference>
<evidence type="ECO:0000256" key="3">
    <source>
        <dbReference type="ARBA" id="ARBA00022538"/>
    </source>
</evidence>
<keyword evidence="3" id="KW-0633">Potassium transport</keyword>
<proteinExistence type="predicted"/>
<keyword evidence="7" id="KW-0630">Potassium</keyword>
<dbReference type="Gene3D" id="1.20.120.350">
    <property type="entry name" value="Voltage-gated potassium channels. Chain C"/>
    <property type="match status" value="1"/>
</dbReference>
<dbReference type="RefSeq" id="WP_188558086.1">
    <property type="nucleotide sequence ID" value="NZ_BMGS01000005.1"/>
</dbReference>
<keyword evidence="15" id="KW-1185">Reference proteome</keyword>
<protein>
    <submittedName>
        <fullName evidence="14">Ion transporter</fullName>
    </submittedName>
</protein>
<accession>A0ABQ1WWU0</accession>
<dbReference type="Proteomes" id="UP000601361">
    <property type="component" value="Unassembled WGS sequence"/>
</dbReference>
<feature type="transmembrane region" description="Helical" evidence="12">
    <location>
        <begin position="219"/>
        <end position="240"/>
    </location>
</feature>
<dbReference type="Gene3D" id="1.10.287.70">
    <property type="match status" value="1"/>
</dbReference>
<dbReference type="InterPro" id="IPR028325">
    <property type="entry name" value="VG_K_chnl"/>
</dbReference>
<keyword evidence="8 12" id="KW-1133">Transmembrane helix</keyword>
<feature type="transmembrane region" description="Helical" evidence="12">
    <location>
        <begin position="91"/>
        <end position="112"/>
    </location>
</feature>
<evidence type="ECO:0000256" key="8">
    <source>
        <dbReference type="ARBA" id="ARBA00022989"/>
    </source>
</evidence>
<dbReference type="SUPFAM" id="SSF81324">
    <property type="entry name" value="Voltage-gated potassium channels"/>
    <property type="match status" value="1"/>
</dbReference>
<feature type="transmembrane region" description="Helical" evidence="12">
    <location>
        <begin position="30"/>
        <end position="48"/>
    </location>
</feature>
<feature type="transmembrane region" description="Helical" evidence="12">
    <location>
        <begin position="60"/>
        <end position="79"/>
    </location>
</feature>
<evidence type="ECO:0000256" key="4">
    <source>
        <dbReference type="ARBA" id="ARBA00022692"/>
    </source>
</evidence>
<evidence type="ECO:0000256" key="2">
    <source>
        <dbReference type="ARBA" id="ARBA00022448"/>
    </source>
</evidence>
<evidence type="ECO:0000313" key="14">
    <source>
        <dbReference type="EMBL" id="GGG47078.1"/>
    </source>
</evidence>
<evidence type="ECO:0000256" key="7">
    <source>
        <dbReference type="ARBA" id="ARBA00022958"/>
    </source>
</evidence>
<evidence type="ECO:0000256" key="5">
    <source>
        <dbReference type="ARBA" id="ARBA00022826"/>
    </source>
</evidence>
<evidence type="ECO:0000256" key="12">
    <source>
        <dbReference type="SAM" id="Phobius"/>
    </source>
</evidence>
<feature type="transmembrane region" description="Helical" evidence="12">
    <location>
        <begin position="191"/>
        <end position="212"/>
    </location>
</feature>
<dbReference type="InterPro" id="IPR027359">
    <property type="entry name" value="Volt_channel_dom_sf"/>
</dbReference>
<dbReference type="EMBL" id="BMGS01000005">
    <property type="protein sequence ID" value="GGG47078.1"/>
    <property type="molecule type" value="Genomic_DNA"/>
</dbReference>
<gene>
    <name evidence="14" type="ORF">GCM10011378_24120</name>
</gene>
<dbReference type="PRINTS" id="PR00169">
    <property type="entry name" value="KCHANNEL"/>
</dbReference>
<keyword evidence="4 12" id="KW-0812">Transmembrane</keyword>
<evidence type="ECO:0000256" key="11">
    <source>
        <dbReference type="ARBA" id="ARBA00023303"/>
    </source>
</evidence>
<dbReference type="Pfam" id="PF00520">
    <property type="entry name" value="Ion_trans"/>
    <property type="match status" value="1"/>
</dbReference>
<keyword evidence="10 12" id="KW-0472">Membrane</keyword>
<reference evidence="15" key="1">
    <citation type="journal article" date="2019" name="Int. J. Syst. Evol. Microbiol.">
        <title>The Global Catalogue of Microorganisms (GCM) 10K type strain sequencing project: providing services to taxonomists for standard genome sequencing and annotation.</title>
        <authorList>
            <consortium name="The Broad Institute Genomics Platform"/>
            <consortium name="The Broad Institute Genome Sequencing Center for Infectious Disease"/>
            <person name="Wu L."/>
            <person name="Ma J."/>
        </authorList>
    </citation>
    <scope>NUCLEOTIDE SEQUENCE [LARGE SCALE GENOMIC DNA]</scope>
    <source>
        <strain evidence="15">CGMCC 1.12990</strain>
    </source>
</reference>
<feature type="transmembrane region" description="Helical" evidence="12">
    <location>
        <begin position="156"/>
        <end position="176"/>
    </location>
</feature>
<keyword evidence="2" id="KW-0813">Transport</keyword>
<feature type="domain" description="Ion transport" evidence="13">
    <location>
        <begin position="29"/>
        <end position="238"/>
    </location>
</feature>